<evidence type="ECO:0000313" key="1">
    <source>
        <dbReference type="EMBL" id="KAK4663387.1"/>
    </source>
</evidence>
<dbReference type="Proteomes" id="UP001326199">
    <property type="component" value="Unassembled WGS sequence"/>
</dbReference>
<reference evidence="1 2" key="1">
    <citation type="journal article" date="2023" name="bioRxiv">
        <title>High-quality genome assemblies of four members of thePodospora anserinaspecies complex.</title>
        <authorList>
            <person name="Ament-Velasquez S.L."/>
            <person name="Vogan A.A."/>
            <person name="Wallerman O."/>
            <person name="Hartmann F."/>
            <person name="Gautier V."/>
            <person name="Silar P."/>
            <person name="Giraud T."/>
            <person name="Johannesson H."/>
        </authorList>
    </citation>
    <scope>NUCLEOTIDE SEQUENCE [LARGE SCALE GENOMIC DNA]</scope>
    <source>
        <strain evidence="1 2">CBS 411.78</strain>
    </source>
</reference>
<protein>
    <submittedName>
        <fullName evidence="1">Uncharacterized protein</fullName>
    </submittedName>
</protein>
<sequence length="159" mass="18504">MKNVTGRAERYITAKYDPAWDSISLYWGEISALDLLLVPSVDNLEAGPTHLWFIDYRLQRRNRVPTEKQRQKETKSKEPRVYYGDSCRYVEVSDQDEGESGDGEWNDAVGANRWHLFNNTPMFSRDGVRGYVKRAKVLLYKDEEYVDRLNIGILACEAF</sequence>
<comment type="caution">
    <text evidence="1">The sequence shown here is derived from an EMBL/GenBank/DDBJ whole genome shotgun (WGS) entry which is preliminary data.</text>
</comment>
<organism evidence="1 2">
    <name type="scientific">Podospora pseudopauciseta</name>
    <dbReference type="NCBI Taxonomy" id="2093780"/>
    <lineage>
        <taxon>Eukaryota</taxon>
        <taxon>Fungi</taxon>
        <taxon>Dikarya</taxon>
        <taxon>Ascomycota</taxon>
        <taxon>Pezizomycotina</taxon>
        <taxon>Sordariomycetes</taxon>
        <taxon>Sordariomycetidae</taxon>
        <taxon>Sordariales</taxon>
        <taxon>Podosporaceae</taxon>
        <taxon>Podospora</taxon>
    </lineage>
</organism>
<dbReference type="GeneID" id="87926582"/>
<name>A0ABR0H660_9PEZI</name>
<keyword evidence="2" id="KW-1185">Reference proteome</keyword>
<gene>
    <name evidence="1" type="ORF">QC763_0098030</name>
</gene>
<evidence type="ECO:0000313" key="2">
    <source>
        <dbReference type="Proteomes" id="UP001326199"/>
    </source>
</evidence>
<dbReference type="EMBL" id="JAFFHB010000008">
    <property type="protein sequence ID" value="KAK4663387.1"/>
    <property type="molecule type" value="Genomic_DNA"/>
</dbReference>
<accession>A0ABR0H660</accession>
<proteinExistence type="predicted"/>
<dbReference type="RefSeq" id="XP_062763353.1">
    <property type="nucleotide sequence ID" value="XM_062906354.1"/>
</dbReference>